<evidence type="ECO:0000256" key="1">
    <source>
        <dbReference type="ARBA" id="ARBA00022679"/>
    </source>
</evidence>
<evidence type="ECO:0000256" key="3">
    <source>
        <dbReference type="SAM" id="MobiDB-lite"/>
    </source>
</evidence>
<feature type="region of interest" description="Disordered" evidence="3">
    <location>
        <begin position="1"/>
        <end position="29"/>
    </location>
</feature>
<evidence type="ECO:0000313" key="6">
    <source>
        <dbReference type="EMBL" id="NVO77066.1"/>
    </source>
</evidence>
<evidence type="ECO:0000313" key="7">
    <source>
        <dbReference type="Proteomes" id="UP000588051"/>
    </source>
</evidence>
<dbReference type="Proteomes" id="UP000588051">
    <property type="component" value="Unassembled WGS sequence"/>
</dbReference>
<dbReference type="Gene3D" id="3.40.50.1820">
    <property type="entry name" value="alpha/beta hydrolase"/>
    <property type="match status" value="1"/>
</dbReference>
<reference evidence="6 7" key="1">
    <citation type="submission" date="2020-06" db="EMBL/GenBank/DDBJ databases">
        <authorList>
            <person name="Qiu C."/>
            <person name="Liu Z."/>
        </authorList>
    </citation>
    <scope>NUCLEOTIDE SEQUENCE [LARGE SCALE GENOMIC DNA]</scope>
    <source>
        <strain evidence="6 7">EM 1</strain>
    </source>
</reference>
<proteinExistence type="predicted"/>
<sequence length="628" mass="70202">MRKTKPVQTSDTVIQQSQPSPGTSVENAPHSPICYLTGKEAAVSSLDMALQNHIAKLTGGISPASVSLAWMDWAMHLTTAPGKQLDLIGMWQQQAAEWPAFLRNNLAQMTAPATTPVNPDAAPAADSVVPDNRFSHPGWAQWPFNAMSKAFLQTQDFWQSATTGIRGVTAHHEDVVQFMARQLLDVASPSNYGWLNPEIIDATQQSGGKNLLSGWLHWLQDMGCELPDHCNQDDHPVRTFQPGRDVALTAGKVVFRNHLIELIQYSPQTDTVCAEPILIVPSWIMKYYILDLSPHNSMVRFLVEQGHTVFMISWRNPDKNDRDLGMDDYLSSGLFAALNDIHHRFRCPIHTVGYCLGGTLLAIGAAALAGQIARQEVPHPAEICSITLLAAQTDFSEPGELGLFIDESQLAMLDALMWKQGYLDGKQMSGSFQLLNSRDLIWSKIMRDYMLGLRTQPNDLMSWNADTTRMPYRMHSEYLKHLFLHNDLAKGHYEVNQHAIALRDIQVPMFVVGTAKDHVSPWRSVYKIHVLTDAKIEFVLASGGHNAGIVSEPGHAHRSYQHLPAGHRMLSYHDPEIWLQEAETTSGSWWNYWEQWLTQHSSAARIKAPHPHEDPALGAAPGKYIFED</sequence>
<feature type="domain" description="Poly-beta-hydroxybutyrate polymerase N-terminal" evidence="4">
    <location>
        <begin position="131"/>
        <end position="302"/>
    </location>
</feature>
<feature type="compositionally biased region" description="Polar residues" evidence="3">
    <location>
        <begin position="1"/>
        <end position="26"/>
    </location>
</feature>
<dbReference type="SUPFAM" id="SSF53474">
    <property type="entry name" value="alpha/beta-Hydrolases"/>
    <property type="match status" value="1"/>
</dbReference>
<keyword evidence="2" id="KW-0012">Acyltransferase</keyword>
<dbReference type="Pfam" id="PF12551">
    <property type="entry name" value="PHBC_N"/>
    <property type="match status" value="1"/>
</dbReference>
<evidence type="ECO:0000256" key="2">
    <source>
        <dbReference type="ARBA" id="ARBA00023315"/>
    </source>
</evidence>
<gene>
    <name evidence="6" type="ORF">HV832_04395</name>
</gene>
<comment type="caution">
    <text evidence="6">The sequence shown here is derived from an EMBL/GenBank/DDBJ whole genome shotgun (WGS) entry which is preliminary data.</text>
</comment>
<dbReference type="PANTHER" id="PTHR36837:SF5">
    <property type="entry name" value="POLY-3-HYDROXYBUTYRATE SYNTHASE"/>
    <property type="match status" value="1"/>
</dbReference>
<feature type="domain" description="Poly-beta-hydroxybutyrate polymerase N-terminal" evidence="5">
    <location>
        <begin position="43"/>
        <end position="83"/>
    </location>
</feature>
<dbReference type="GO" id="GO:0042619">
    <property type="term" value="P:poly-hydroxybutyrate biosynthetic process"/>
    <property type="evidence" value="ECO:0007669"/>
    <property type="project" value="InterPro"/>
</dbReference>
<dbReference type="Pfam" id="PF07167">
    <property type="entry name" value="PhaC_N"/>
    <property type="match status" value="1"/>
</dbReference>
<keyword evidence="7" id="KW-1185">Reference proteome</keyword>
<dbReference type="RefSeq" id="WP_218131956.1">
    <property type="nucleotide sequence ID" value="NZ_JABXYJ010000002.1"/>
</dbReference>
<dbReference type="GO" id="GO:0016746">
    <property type="term" value="F:acyltransferase activity"/>
    <property type="evidence" value="ECO:0007669"/>
    <property type="project" value="UniProtKB-KW"/>
</dbReference>
<dbReference type="AlphaFoldDB" id="A0A850QLQ3"/>
<keyword evidence="1" id="KW-0808">Transferase</keyword>
<dbReference type="InterPro" id="IPR010941">
    <property type="entry name" value="PhaC_N"/>
</dbReference>
<evidence type="ECO:0000259" key="4">
    <source>
        <dbReference type="Pfam" id="PF07167"/>
    </source>
</evidence>
<evidence type="ECO:0000259" key="5">
    <source>
        <dbReference type="Pfam" id="PF12551"/>
    </source>
</evidence>
<name>A0A850QLQ3_9BURK</name>
<accession>A0A850QLQ3</accession>
<dbReference type="InterPro" id="IPR051321">
    <property type="entry name" value="PHA/PHB_synthase"/>
</dbReference>
<dbReference type="InterPro" id="IPR029058">
    <property type="entry name" value="AB_hydrolase_fold"/>
</dbReference>
<dbReference type="PANTHER" id="PTHR36837">
    <property type="entry name" value="POLY(3-HYDROXYALKANOATE) POLYMERASE SUBUNIT PHAC"/>
    <property type="match status" value="1"/>
</dbReference>
<protein>
    <submittedName>
        <fullName evidence="6">Polyhydroxyalkanoic acid synthase</fullName>
    </submittedName>
</protein>
<dbReference type="EMBL" id="JABXYJ010000002">
    <property type="protein sequence ID" value="NVO77066.1"/>
    <property type="molecule type" value="Genomic_DNA"/>
</dbReference>
<dbReference type="InterPro" id="IPR022211">
    <property type="entry name" value="PHBC_N"/>
</dbReference>
<organism evidence="6 7">
    <name type="scientific">Undibacterium oligocarboniphilum</name>
    <dbReference type="NCBI Taxonomy" id="666702"/>
    <lineage>
        <taxon>Bacteria</taxon>
        <taxon>Pseudomonadati</taxon>
        <taxon>Pseudomonadota</taxon>
        <taxon>Betaproteobacteria</taxon>
        <taxon>Burkholderiales</taxon>
        <taxon>Oxalobacteraceae</taxon>
        <taxon>Undibacterium</taxon>
    </lineage>
</organism>